<accession>H0QVL6</accession>
<dbReference type="CDD" id="cd00093">
    <property type="entry name" value="HTH_XRE"/>
    <property type="match status" value="1"/>
</dbReference>
<comment type="caution">
    <text evidence="3">The sequence shown here is derived from an EMBL/GenBank/DDBJ whole genome shotgun (WGS) entry which is preliminary data.</text>
</comment>
<dbReference type="RefSeq" id="WP_007316160.1">
    <property type="nucleotide sequence ID" value="NZ_BAEH01000015.1"/>
</dbReference>
<evidence type="ECO:0000259" key="2">
    <source>
        <dbReference type="PROSITE" id="PS50943"/>
    </source>
</evidence>
<organism evidence="3 4">
    <name type="scientific">Gordonia effusa NBRC 100432</name>
    <dbReference type="NCBI Taxonomy" id="1077974"/>
    <lineage>
        <taxon>Bacteria</taxon>
        <taxon>Bacillati</taxon>
        <taxon>Actinomycetota</taxon>
        <taxon>Actinomycetes</taxon>
        <taxon>Mycobacteriales</taxon>
        <taxon>Gordoniaceae</taxon>
        <taxon>Gordonia</taxon>
    </lineage>
</organism>
<dbReference type="GO" id="GO:0003677">
    <property type="term" value="F:DNA binding"/>
    <property type="evidence" value="ECO:0007669"/>
    <property type="project" value="InterPro"/>
</dbReference>
<dbReference type="InterPro" id="IPR010982">
    <property type="entry name" value="Lambda_DNA-bd_dom_sf"/>
</dbReference>
<name>H0QVL6_9ACTN</name>
<evidence type="ECO:0000256" key="1">
    <source>
        <dbReference type="SAM" id="MobiDB-lite"/>
    </source>
</evidence>
<dbReference type="Proteomes" id="UP000035034">
    <property type="component" value="Unassembled WGS sequence"/>
</dbReference>
<reference evidence="3 4" key="1">
    <citation type="submission" date="2011-12" db="EMBL/GenBank/DDBJ databases">
        <title>Whole genome shotgun sequence of Gordonia effusa NBRC 100432.</title>
        <authorList>
            <person name="Yoshida I."/>
            <person name="Takarada H."/>
            <person name="Hosoyama A."/>
            <person name="Tsuchikane K."/>
            <person name="Katsumata H."/>
            <person name="Yamazaki S."/>
            <person name="Fujita N."/>
        </authorList>
    </citation>
    <scope>NUCLEOTIDE SEQUENCE [LARGE SCALE GENOMIC DNA]</scope>
    <source>
        <strain evidence="3 4">NBRC 100432</strain>
    </source>
</reference>
<keyword evidence="4" id="KW-1185">Reference proteome</keyword>
<sequence length="154" mass="16521">MDEGNPPRTTQIFADRLNSLIRMKATGGRGMTNEQLAAELKADSPHLKVSGAYLSALRTGKRSRPSVELQVALARYFNVPVTELMDIDSPPALDVGQLNELGVRSIAMRAVGLDSDSLSTVAAVLDHVRRLQGLPEVDDQLNRPAGGRDTSADG</sequence>
<feature type="domain" description="HTH cro/C1-type" evidence="2">
    <location>
        <begin position="49"/>
        <end position="84"/>
    </location>
</feature>
<dbReference type="PROSITE" id="PS50943">
    <property type="entry name" value="HTH_CROC1"/>
    <property type="match status" value="1"/>
</dbReference>
<dbReference type="eggNOG" id="ENOG5033IQH">
    <property type="taxonomic scope" value="Bacteria"/>
</dbReference>
<dbReference type="OrthoDB" id="2679623at2"/>
<dbReference type="AlphaFoldDB" id="H0QVL6"/>
<dbReference type="SUPFAM" id="SSF47413">
    <property type="entry name" value="lambda repressor-like DNA-binding domains"/>
    <property type="match status" value="1"/>
</dbReference>
<dbReference type="EMBL" id="BAEH01000015">
    <property type="protein sequence ID" value="GAB16822.1"/>
    <property type="molecule type" value="Genomic_DNA"/>
</dbReference>
<gene>
    <name evidence="3" type="ORF">GOEFS_015_00190</name>
</gene>
<dbReference type="Gene3D" id="1.10.260.40">
    <property type="entry name" value="lambda repressor-like DNA-binding domains"/>
    <property type="match status" value="1"/>
</dbReference>
<evidence type="ECO:0000313" key="3">
    <source>
        <dbReference type="EMBL" id="GAB16822.1"/>
    </source>
</evidence>
<dbReference type="STRING" id="1077974.GOEFS_015_00190"/>
<protein>
    <recommendedName>
        <fullName evidence="2">HTH cro/C1-type domain-containing protein</fullName>
    </recommendedName>
</protein>
<dbReference type="InterPro" id="IPR001387">
    <property type="entry name" value="Cro/C1-type_HTH"/>
</dbReference>
<proteinExistence type="predicted"/>
<evidence type="ECO:0000313" key="4">
    <source>
        <dbReference type="Proteomes" id="UP000035034"/>
    </source>
</evidence>
<feature type="region of interest" description="Disordered" evidence="1">
    <location>
        <begin position="135"/>
        <end position="154"/>
    </location>
</feature>